<dbReference type="Proteomes" id="UP000317909">
    <property type="component" value="Chromosome"/>
</dbReference>
<feature type="transmembrane region" description="Helical" evidence="1">
    <location>
        <begin position="60"/>
        <end position="81"/>
    </location>
</feature>
<accession>A0A517U4I0</accession>
<proteinExistence type="predicted"/>
<dbReference type="RefSeq" id="WP_145435197.1">
    <property type="nucleotide sequence ID" value="NZ_CP036339.1"/>
</dbReference>
<organism evidence="2 3">
    <name type="scientific">Lacipirellula limnantheis</name>
    <dbReference type="NCBI Taxonomy" id="2528024"/>
    <lineage>
        <taxon>Bacteria</taxon>
        <taxon>Pseudomonadati</taxon>
        <taxon>Planctomycetota</taxon>
        <taxon>Planctomycetia</taxon>
        <taxon>Pirellulales</taxon>
        <taxon>Lacipirellulaceae</taxon>
        <taxon>Lacipirellula</taxon>
    </lineage>
</organism>
<gene>
    <name evidence="2" type="ORF">I41_47160</name>
</gene>
<keyword evidence="1" id="KW-0812">Transmembrane</keyword>
<keyword evidence="3" id="KW-1185">Reference proteome</keyword>
<reference evidence="2 3" key="1">
    <citation type="submission" date="2019-02" db="EMBL/GenBank/DDBJ databases">
        <title>Deep-cultivation of Planctomycetes and their phenomic and genomic characterization uncovers novel biology.</title>
        <authorList>
            <person name="Wiegand S."/>
            <person name="Jogler M."/>
            <person name="Boedeker C."/>
            <person name="Pinto D."/>
            <person name="Vollmers J."/>
            <person name="Rivas-Marin E."/>
            <person name="Kohn T."/>
            <person name="Peeters S.H."/>
            <person name="Heuer A."/>
            <person name="Rast P."/>
            <person name="Oberbeckmann S."/>
            <person name="Bunk B."/>
            <person name="Jeske O."/>
            <person name="Meyerdierks A."/>
            <person name="Storesund J.E."/>
            <person name="Kallscheuer N."/>
            <person name="Luecker S."/>
            <person name="Lage O.M."/>
            <person name="Pohl T."/>
            <person name="Merkel B.J."/>
            <person name="Hornburger P."/>
            <person name="Mueller R.-W."/>
            <person name="Bruemmer F."/>
            <person name="Labrenz M."/>
            <person name="Spormann A.M."/>
            <person name="Op den Camp H."/>
            <person name="Overmann J."/>
            <person name="Amann R."/>
            <person name="Jetten M.S.M."/>
            <person name="Mascher T."/>
            <person name="Medema M.H."/>
            <person name="Devos D.P."/>
            <person name="Kaster A.-K."/>
            <person name="Ovreas L."/>
            <person name="Rohde M."/>
            <person name="Galperin M.Y."/>
            <person name="Jogler C."/>
        </authorList>
    </citation>
    <scope>NUCLEOTIDE SEQUENCE [LARGE SCALE GENOMIC DNA]</scope>
    <source>
        <strain evidence="2 3">I41</strain>
    </source>
</reference>
<dbReference type="PANTHER" id="PTHR36109:SF2">
    <property type="entry name" value="MEMBRANE PROTEIN"/>
    <property type="match status" value="1"/>
</dbReference>
<evidence type="ECO:0008006" key="4">
    <source>
        <dbReference type="Google" id="ProtNLM"/>
    </source>
</evidence>
<dbReference type="KEGG" id="llh:I41_47160"/>
<feature type="transmembrane region" description="Helical" evidence="1">
    <location>
        <begin position="87"/>
        <end position="108"/>
    </location>
</feature>
<dbReference type="PANTHER" id="PTHR36109">
    <property type="entry name" value="MEMBRANE PROTEIN-RELATED"/>
    <property type="match status" value="1"/>
</dbReference>
<evidence type="ECO:0000256" key="1">
    <source>
        <dbReference type="SAM" id="Phobius"/>
    </source>
</evidence>
<evidence type="ECO:0000313" key="3">
    <source>
        <dbReference type="Proteomes" id="UP000317909"/>
    </source>
</evidence>
<keyword evidence="1" id="KW-1133">Transmembrane helix</keyword>
<dbReference type="AlphaFoldDB" id="A0A517U4I0"/>
<dbReference type="OrthoDB" id="281105at2"/>
<name>A0A517U4I0_9BACT</name>
<dbReference type="InterPro" id="IPR052948">
    <property type="entry name" value="Low_temp-induced_all0457"/>
</dbReference>
<sequence>MAQRDCVIAVFETSVEARATAADMQARGFGQYISVIGRDNEGRLEAGGPVNQGDEMEKSAAVGAATGATLGLLASSALLAIPGLGPVLFVGAVASGITGGIVGGLVGAMTGWGIKEDHAQQYEEDLRAGRTLIMAKGDPLRLAEIEEHLEKSPAMRVTLHAESADSHVDA</sequence>
<protein>
    <recommendedName>
        <fullName evidence="4">DUF1269 domain-containing protein</fullName>
    </recommendedName>
</protein>
<evidence type="ECO:0000313" key="2">
    <source>
        <dbReference type="EMBL" id="QDT75505.1"/>
    </source>
</evidence>
<dbReference type="EMBL" id="CP036339">
    <property type="protein sequence ID" value="QDT75505.1"/>
    <property type="molecule type" value="Genomic_DNA"/>
</dbReference>
<keyword evidence="1" id="KW-0472">Membrane</keyword>